<dbReference type="OrthoDB" id="2349272at2759"/>
<keyword evidence="1" id="KW-0732">Signal</keyword>
<evidence type="ECO:0000313" key="2">
    <source>
        <dbReference type="EMBL" id="PTU18730.1"/>
    </source>
</evidence>
<dbReference type="VEuPathDB" id="FungiDB:P175DRAFT_0484180"/>
<comment type="caution">
    <text evidence="2">The sequence shown here is derived from an EMBL/GenBank/DDBJ whole genome shotgun (WGS) entry which is preliminary data.</text>
</comment>
<dbReference type="EMBL" id="MSFN02000007">
    <property type="protein sequence ID" value="PTU18730.1"/>
    <property type="molecule type" value="Genomic_DNA"/>
</dbReference>
<feature type="signal peptide" evidence="1">
    <location>
        <begin position="1"/>
        <end position="18"/>
    </location>
</feature>
<organism evidence="2 3">
    <name type="scientific">Aspergillus ochraceoroseus IBT 24754</name>
    <dbReference type="NCBI Taxonomy" id="1392256"/>
    <lineage>
        <taxon>Eukaryota</taxon>
        <taxon>Fungi</taxon>
        <taxon>Dikarya</taxon>
        <taxon>Ascomycota</taxon>
        <taxon>Pezizomycotina</taxon>
        <taxon>Eurotiomycetes</taxon>
        <taxon>Eurotiomycetidae</taxon>
        <taxon>Eurotiales</taxon>
        <taxon>Aspergillaceae</taxon>
        <taxon>Aspergillus</taxon>
        <taxon>Aspergillus subgen. Nidulantes</taxon>
    </lineage>
</organism>
<gene>
    <name evidence="2" type="ORF">P175DRAFT_0484180</name>
</gene>
<protein>
    <submittedName>
        <fullName evidence="2">Uncharacterized protein</fullName>
    </submittedName>
</protein>
<name>A0A2T5LR18_9EURO</name>
<dbReference type="AlphaFoldDB" id="A0A2T5LR18"/>
<evidence type="ECO:0000256" key="1">
    <source>
        <dbReference type="SAM" id="SignalP"/>
    </source>
</evidence>
<evidence type="ECO:0000313" key="3">
    <source>
        <dbReference type="Proteomes" id="UP000244073"/>
    </source>
</evidence>
<proteinExistence type="predicted"/>
<sequence>MKPSYLLLNTLLPLVISAIPLHSTSHLTTEIGPDSTSTSITPSQIEAIAPKAKACENPPAPDECATAAQAAPYIARSFATYNVTARAEQAAVLGLMAFESVEFRYNRNHSPGVPGQGTRNMQSPGFNAEYAASIPGLKEALDGGAQGDVVKVLDLLRGNAEYDFGSGAWFLTTQCSAEVRAALRTGSEEGWAGFLTRCVGTDANEERKGYWVRAVQVLG</sequence>
<dbReference type="Proteomes" id="UP000244073">
    <property type="component" value="Unassembled WGS sequence"/>
</dbReference>
<dbReference type="GeneID" id="63812441"/>
<feature type="chain" id="PRO_5015650748" evidence="1">
    <location>
        <begin position="19"/>
        <end position="219"/>
    </location>
</feature>
<accession>A0A2T5LR18</accession>
<dbReference type="RefSeq" id="XP_040750122.1">
    <property type="nucleotide sequence ID" value="XM_040895559.1"/>
</dbReference>
<reference evidence="2 3" key="1">
    <citation type="journal article" date="2018" name="Proc. Natl. Acad. Sci. U.S.A.">
        <title>Linking secondary metabolites to gene clusters through genome sequencing of six diverse Aspergillus species.</title>
        <authorList>
            <person name="Kaerboelling I."/>
            <person name="Vesth T.C."/>
            <person name="Frisvad J.C."/>
            <person name="Nybo J.L."/>
            <person name="Theobald S."/>
            <person name="Kuo A."/>
            <person name="Bowyer P."/>
            <person name="Matsuda Y."/>
            <person name="Mondo S."/>
            <person name="Lyhne E.K."/>
            <person name="Kogle M.E."/>
            <person name="Clum A."/>
            <person name="Lipzen A."/>
            <person name="Salamov A."/>
            <person name="Ngan C.Y."/>
            <person name="Daum C."/>
            <person name="Chiniquy J."/>
            <person name="Barry K."/>
            <person name="LaButti K."/>
            <person name="Haridas S."/>
            <person name="Simmons B.A."/>
            <person name="Magnuson J.K."/>
            <person name="Mortensen U.H."/>
            <person name="Larsen T.O."/>
            <person name="Grigoriev I.V."/>
            <person name="Baker S.E."/>
            <person name="Andersen M.R."/>
        </authorList>
    </citation>
    <scope>NUCLEOTIDE SEQUENCE [LARGE SCALE GENOMIC DNA]</scope>
    <source>
        <strain evidence="2 3">IBT 24754</strain>
    </source>
</reference>